<accession>A0A183HGJ4</accession>
<evidence type="ECO:0000313" key="1">
    <source>
        <dbReference type="EMBL" id="VDO47089.1"/>
    </source>
</evidence>
<reference evidence="3" key="1">
    <citation type="submission" date="2016-06" db="UniProtKB">
        <authorList>
            <consortium name="WormBaseParasite"/>
        </authorList>
    </citation>
    <scope>IDENTIFICATION</scope>
</reference>
<gene>
    <name evidence="1" type="ORF">OFLC_LOCUS6605</name>
</gene>
<dbReference type="Proteomes" id="UP000267606">
    <property type="component" value="Unassembled WGS sequence"/>
</dbReference>
<dbReference type="PANTHER" id="PTHR23200:SF49">
    <property type="entry name" value="METALLO-BETA-LACTAMASE DOMAIN-CONTAINING PROTEIN"/>
    <property type="match status" value="1"/>
</dbReference>
<dbReference type="InterPro" id="IPR039344">
    <property type="entry name" value="MBLAC1"/>
</dbReference>
<dbReference type="EMBL" id="UZAJ01006383">
    <property type="protein sequence ID" value="VDO47089.1"/>
    <property type="molecule type" value="Genomic_DNA"/>
</dbReference>
<sequence length="120" mass="13843">MLTERPYRKLTENVEVWKTPGRTQQSLSVLVYNVEGYGTVAIVGDLIPTEDYISNKTNSSEDFDESVWDSLIRRQNSNLIVCLTDWIIPGHGQPFRVLPHYRQRAGCTRLLAQRKKFGKM</sequence>
<keyword evidence="2" id="KW-1185">Reference proteome</keyword>
<dbReference type="PANTHER" id="PTHR23200">
    <property type="entry name" value="METALLO-BETA-LACTAMASE DOMAIN-CONTAINING PROTEIN 1"/>
    <property type="match status" value="1"/>
</dbReference>
<evidence type="ECO:0000313" key="3">
    <source>
        <dbReference type="WBParaSite" id="OFLC_0000660501-mRNA-1"/>
    </source>
</evidence>
<dbReference type="WBParaSite" id="OFLC_0000660501-mRNA-1">
    <property type="protein sequence ID" value="OFLC_0000660501-mRNA-1"/>
    <property type="gene ID" value="OFLC_0000660501"/>
</dbReference>
<dbReference type="Gene3D" id="3.60.15.10">
    <property type="entry name" value="Ribonuclease Z/Hydroxyacylglutathione hydrolase-like"/>
    <property type="match status" value="1"/>
</dbReference>
<evidence type="ECO:0000313" key="2">
    <source>
        <dbReference type="Proteomes" id="UP000267606"/>
    </source>
</evidence>
<dbReference type="InterPro" id="IPR036866">
    <property type="entry name" value="RibonucZ/Hydroxyglut_hydro"/>
</dbReference>
<dbReference type="SUPFAM" id="SSF56281">
    <property type="entry name" value="Metallo-hydrolase/oxidoreductase"/>
    <property type="match status" value="1"/>
</dbReference>
<dbReference type="AlphaFoldDB" id="A0A183HGJ4"/>
<organism evidence="3">
    <name type="scientific">Onchocerca flexuosa</name>
    <dbReference type="NCBI Taxonomy" id="387005"/>
    <lineage>
        <taxon>Eukaryota</taxon>
        <taxon>Metazoa</taxon>
        <taxon>Ecdysozoa</taxon>
        <taxon>Nematoda</taxon>
        <taxon>Chromadorea</taxon>
        <taxon>Rhabditida</taxon>
        <taxon>Spirurina</taxon>
        <taxon>Spiruromorpha</taxon>
        <taxon>Filarioidea</taxon>
        <taxon>Onchocercidae</taxon>
        <taxon>Onchocerca</taxon>
    </lineage>
</organism>
<proteinExistence type="predicted"/>
<name>A0A183HGJ4_9BILA</name>
<protein>
    <submittedName>
        <fullName evidence="3">Metallophos domain-containing protein</fullName>
    </submittedName>
</protein>
<reference evidence="1 2" key="2">
    <citation type="submission" date="2018-11" db="EMBL/GenBank/DDBJ databases">
        <authorList>
            <consortium name="Pathogen Informatics"/>
        </authorList>
    </citation>
    <scope>NUCLEOTIDE SEQUENCE [LARGE SCALE GENOMIC DNA]</scope>
</reference>